<feature type="signal peptide" evidence="1">
    <location>
        <begin position="1"/>
        <end position="28"/>
    </location>
</feature>
<gene>
    <name evidence="2" type="ORF">PLEPLA_LOCUS10052</name>
</gene>
<comment type="caution">
    <text evidence="2">The sequence shown here is derived from an EMBL/GenBank/DDBJ whole genome shotgun (WGS) entry which is preliminary data.</text>
</comment>
<keyword evidence="3" id="KW-1185">Reference proteome</keyword>
<dbReference type="EMBL" id="CADEAL010000565">
    <property type="protein sequence ID" value="CAB1422163.1"/>
    <property type="molecule type" value="Genomic_DNA"/>
</dbReference>
<keyword evidence="1" id="KW-0732">Signal</keyword>
<organism evidence="2 3">
    <name type="scientific">Pleuronectes platessa</name>
    <name type="common">European plaice</name>
    <dbReference type="NCBI Taxonomy" id="8262"/>
    <lineage>
        <taxon>Eukaryota</taxon>
        <taxon>Metazoa</taxon>
        <taxon>Chordata</taxon>
        <taxon>Craniata</taxon>
        <taxon>Vertebrata</taxon>
        <taxon>Euteleostomi</taxon>
        <taxon>Actinopterygii</taxon>
        <taxon>Neopterygii</taxon>
        <taxon>Teleostei</taxon>
        <taxon>Neoteleostei</taxon>
        <taxon>Acanthomorphata</taxon>
        <taxon>Carangaria</taxon>
        <taxon>Pleuronectiformes</taxon>
        <taxon>Pleuronectoidei</taxon>
        <taxon>Pleuronectidae</taxon>
        <taxon>Pleuronectes</taxon>
    </lineage>
</organism>
<dbReference type="Proteomes" id="UP001153269">
    <property type="component" value="Unassembled WGS sequence"/>
</dbReference>
<reference evidence="2" key="1">
    <citation type="submission" date="2020-03" db="EMBL/GenBank/DDBJ databases">
        <authorList>
            <person name="Weist P."/>
        </authorList>
    </citation>
    <scope>NUCLEOTIDE SEQUENCE</scope>
</reference>
<evidence type="ECO:0000313" key="3">
    <source>
        <dbReference type="Proteomes" id="UP001153269"/>
    </source>
</evidence>
<sequence>MKVPPLTQIPSAQLLILLSLDSLDSTWSLELDPEDACREEEDEWGRKRMSGGGALLELLVQIPEKRRNWKEQVSDAAEVLLSKARLSRVHSSNHETTFIWIKSRQHDFGTRWRRSCRDVVTHTWVEPCDITAPGPKGVARTDVVSPLASERRWFDSRLDSWCPELERKMDDMTTSRRKPKCLVSSASLKHRRALTSEARRKLHLSKCIDKHCAEGTEVKISGDEWRLQQELESVAGTLLPDVSWNLEEPAWTSQVHPEGR</sequence>
<dbReference type="AlphaFoldDB" id="A0A9N7YDX4"/>
<evidence type="ECO:0000313" key="2">
    <source>
        <dbReference type="EMBL" id="CAB1422163.1"/>
    </source>
</evidence>
<accession>A0A9N7YDX4</accession>
<protein>
    <submittedName>
        <fullName evidence="2">Uncharacterized protein</fullName>
    </submittedName>
</protein>
<feature type="chain" id="PRO_5040307340" evidence="1">
    <location>
        <begin position="29"/>
        <end position="260"/>
    </location>
</feature>
<name>A0A9N7YDX4_PLEPL</name>
<evidence type="ECO:0000256" key="1">
    <source>
        <dbReference type="SAM" id="SignalP"/>
    </source>
</evidence>
<proteinExistence type="predicted"/>